<keyword evidence="4" id="KW-1185">Reference proteome</keyword>
<name>A0A7X1F787_9SPHN</name>
<dbReference type="AlphaFoldDB" id="A0A7X1F787"/>
<organism evidence="3 4">
    <name type="scientific">Novosphingobium aerophilum</name>
    <dbReference type="NCBI Taxonomy" id="2839843"/>
    <lineage>
        <taxon>Bacteria</taxon>
        <taxon>Pseudomonadati</taxon>
        <taxon>Pseudomonadota</taxon>
        <taxon>Alphaproteobacteria</taxon>
        <taxon>Sphingomonadales</taxon>
        <taxon>Sphingomonadaceae</taxon>
        <taxon>Novosphingobium</taxon>
    </lineage>
</organism>
<protein>
    <submittedName>
        <fullName evidence="3">Acyl-CoA thioesterase</fullName>
    </submittedName>
</protein>
<dbReference type="Gene3D" id="3.10.129.10">
    <property type="entry name" value="Hotdog Thioesterase"/>
    <property type="match status" value="1"/>
</dbReference>
<accession>A0A7X1F787</accession>
<reference evidence="3 4" key="1">
    <citation type="submission" date="2020-08" db="EMBL/GenBank/DDBJ databases">
        <title>The genome sequence of Novosphingobium flavum 4Y4.</title>
        <authorList>
            <person name="Liu Y."/>
        </authorList>
    </citation>
    <scope>NUCLEOTIDE SEQUENCE [LARGE SCALE GENOMIC DNA]</scope>
    <source>
        <strain evidence="3 4">4Y4</strain>
    </source>
</reference>
<dbReference type="EMBL" id="JACLAU010000008">
    <property type="protein sequence ID" value="MBC2651668.1"/>
    <property type="molecule type" value="Genomic_DNA"/>
</dbReference>
<dbReference type="SUPFAM" id="SSF54637">
    <property type="entry name" value="Thioesterase/thiol ester dehydrase-isomerase"/>
    <property type="match status" value="1"/>
</dbReference>
<evidence type="ECO:0000256" key="2">
    <source>
        <dbReference type="ARBA" id="ARBA00022801"/>
    </source>
</evidence>
<proteinExistence type="inferred from homology"/>
<gene>
    <name evidence="3" type="ORF">H7F49_08120</name>
</gene>
<evidence type="ECO:0000313" key="3">
    <source>
        <dbReference type="EMBL" id="MBC2651668.1"/>
    </source>
</evidence>
<dbReference type="PANTHER" id="PTHR31793:SF27">
    <property type="entry name" value="NOVEL THIOESTERASE SUPERFAMILY DOMAIN AND SAPOSIN A-TYPE DOMAIN CONTAINING PROTEIN (0610012H03RIK)"/>
    <property type="match status" value="1"/>
</dbReference>
<dbReference type="Pfam" id="PF13279">
    <property type="entry name" value="4HBT_2"/>
    <property type="match status" value="1"/>
</dbReference>
<keyword evidence="2" id="KW-0378">Hydrolase</keyword>
<evidence type="ECO:0000256" key="1">
    <source>
        <dbReference type="ARBA" id="ARBA00005953"/>
    </source>
</evidence>
<dbReference type="Proteomes" id="UP000520156">
    <property type="component" value="Unassembled WGS sequence"/>
</dbReference>
<dbReference type="InterPro" id="IPR029069">
    <property type="entry name" value="HotDog_dom_sf"/>
</dbReference>
<dbReference type="InterPro" id="IPR050563">
    <property type="entry name" value="4-hydroxybenzoyl-CoA_TE"/>
</dbReference>
<dbReference type="CDD" id="cd00586">
    <property type="entry name" value="4HBT"/>
    <property type="match status" value="1"/>
</dbReference>
<comment type="similarity">
    <text evidence="1">Belongs to the 4-hydroxybenzoyl-CoA thioesterase family.</text>
</comment>
<dbReference type="GO" id="GO:0047617">
    <property type="term" value="F:fatty acyl-CoA hydrolase activity"/>
    <property type="evidence" value="ECO:0007669"/>
    <property type="project" value="TreeGrafter"/>
</dbReference>
<dbReference type="PANTHER" id="PTHR31793">
    <property type="entry name" value="4-HYDROXYBENZOYL-COA THIOESTERASE FAMILY MEMBER"/>
    <property type="match status" value="1"/>
</dbReference>
<comment type="caution">
    <text evidence="3">The sequence shown here is derived from an EMBL/GenBank/DDBJ whole genome shotgun (WGS) entry which is preliminary data.</text>
</comment>
<dbReference type="RefSeq" id="WP_185683078.1">
    <property type="nucleotide sequence ID" value="NZ_JACLAU010000008.1"/>
</dbReference>
<evidence type="ECO:0000313" key="4">
    <source>
        <dbReference type="Proteomes" id="UP000520156"/>
    </source>
</evidence>
<sequence>MSPAARAPLLPRSAYVHWHSLPTLWADNDAYGHVNNAVHYRWFDTVVNSWLIARGLLDIATGDPIGLVVETGCRYAGSITYPDPVEIGLRLDRLGGSSVTYRLGVFRQGDEAAAAEGHFTHVYVDRAHRRPVPVPAAWREALQALGPAGE</sequence>